<feature type="compositionally biased region" description="Basic and acidic residues" evidence="1">
    <location>
        <begin position="92"/>
        <end position="103"/>
    </location>
</feature>
<evidence type="ECO:0000313" key="3">
    <source>
        <dbReference type="Proteomes" id="UP001244297"/>
    </source>
</evidence>
<comment type="caution">
    <text evidence="2">The sequence shown here is derived from an EMBL/GenBank/DDBJ whole genome shotgun (WGS) entry which is preliminary data.</text>
</comment>
<accession>A0ABT8AXA4</accession>
<organism evidence="2 3">
    <name type="scientific">Methylobacterium longum</name>
    <dbReference type="NCBI Taxonomy" id="767694"/>
    <lineage>
        <taxon>Bacteria</taxon>
        <taxon>Pseudomonadati</taxon>
        <taxon>Pseudomonadota</taxon>
        <taxon>Alphaproteobacteria</taxon>
        <taxon>Hyphomicrobiales</taxon>
        <taxon>Methylobacteriaceae</taxon>
        <taxon>Methylobacterium</taxon>
    </lineage>
</organism>
<dbReference type="EMBL" id="JAUFPT010000094">
    <property type="protein sequence ID" value="MDN3574242.1"/>
    <property type="molecule type" value="Genomic_DNA"/>
</dbReference>
<proteinExistence type="predicted"/>
<dbReference type="Proteomes" id="UP001244297">
    <property type="component" value="Unassembled WGS sequence"/>
</dbReference>
<feature type="compositionally biased region" description="Gly residues" evidence="1">
    <location>
        <begin position="105"/>
        <end position="119"/>
    </location>
</feature>
<keyword evidence="3" id="KW-1185">Reference proteome</keyword>
<dbReference type="RefSeq" id="WP_238287700.1">
    <property type="nucleotide sequence ID" value="NZ_BPQS01000011.1"/>
</dbReference>
<reference evidence="3" key="1">
    <citation type="journal article" date="2019" name="Int. J. Syst. Evol. Microbiol.">
        <title>The Global Catalogue of Microorganisms (GCM) 10K type strain sequencing project: providing services to taxonomists for standard genome sequencing and annotation.</title>
        <authorList>
            <consortium name="The Broad Institute Genomics Platform"/>
            <consortium name="The Broad Institute Genome Sequencing Center for Infectious Disease"/>
            <person name="Wu L."/>
            <person name="Ma J."/>
        </authorList>
    </citation>
    <scope>NUCLEOTIDE SEQUENCE [LARGE SCALE GENOMIC DNA]</scope>
    <source>
        <strain evidence="3">CECT 7806</strain>
    </source>
</reference>
<feature type="region of interest" description="Disordered" evidence="1">
    <location>
        <begin position="32"/>
        <end position="135"/>
    </location>
</feature>
<gene>
    <name evidence="2" type="ORF">QWZ18_27005</name>
</gene>
<protein>
    <recommendedName>
        <fullName evidence="4">Lipoprotein</fullName>
    </recommendedName>
</protein>
<name>A0ABT8AXA4_9HYPH</name>
<evidence type="ECO:0008006" key="4">
    <source>
        <dbReference type="Google" id="ProtNLM"/>
    </source>
</evidence>
<sequence length="135" mass="13023">MSTHPTSRSAAARGLVLGTALAGLVAGCQALGGGGGVMPDTQVGLPPSLRGALPNREPQNAGVDSEGRPLQTAPTRQLALPKSAGAGTRTADAGERRIRRDELDGGNGAVGGSAGGGAMGPMLSPGGSVGLGGKF</sequence>
<evidence type="ECO:0000313" key="2">
    <source>
        <dbReference type="EMBL" id="MDN3574242.1"/>
    </source>
</evidence>
<evidence type="ECO:0000256" key="1">
    <source>
        <dbReference type="SAM" id="MobiDB-lite"/>
    </source>
</evidence>